<evidence type="ECO:0000313" key="15">
    <source>
        <dbReference type="EMBL" id="KAA8493547.1"/>
    </source>
</evidence>
<dbReference type="PANTHER" id="PTHR32439">
    <property type="entry name" value="FERREDOXIN--NITRITE REDUCTASE, CHLOROPLASTIC"/>
    <property type="match status" value="1"/>
</dbReference>
<dbReference type="InterPro" id="IPR051329">
    <property type="entry name" value="NIR_SIR_4Fe-4S"/>
</dbReference>
<dbReference type="OMA" id="FFRPVTP"/>
<dbReference type="EMBL" id="VRMN01000006">
    <property type="protein sequence ID" value="KAA8493547.1"/>
    <property type="molecule type" value="Genomic_DNA"/>
</dbReference>
<keyword evidence="16" id="KW-1185">Reference proteome</keyword>
<feature type="domain" description="Nitrite/sulphite reductase 4Fe-4S" evidence="13">
    <location>
        <begin position="448"/>
        <end position="561"/>
    </location>
</feature>
<evidence type="ECO:0000256" key="9">
    <source>
        <dbReference type="ARBA" id="ARBA00023014"/>
    </source>
</evidence>
<evidence type="ECO:0000259" key="13">
    <source>
        <dbReference type="Pfam" id="PF01077"/>
    </source>
</evidence>
<comment type="cofactor">
    <cofactor evidence="1">
        <name>siroheme</name>
        <dbReference type="ChEBI" id="CHEBI:60052"/>
    </cofactor>
</comment>
<dbReference type="SUPFAM" id="SSF55124">
    <property type="entry name" value="Nitrite/Sulfite reductase N-terminal domain-like"/>
    <property type="match status" value="2"/>
</dbReference>
<organism evidence="15 16">
    <name type="scientific">Porphyridium purpureum</name>
    <name type="common">Red alga</name>
    <name type="synonym">Porphyridium cruentum</name>
    <dbReference type="NCBI Taxonomy" id="35688"/>
    <lineage>
        <taxon>Eukaryota</taxon>
        <taxon>Rhodophyta</taxon>
        <taxon>Bangiophyceae</taxon>
        <taxon>Porphyridiales</taxon>
        <taxon>Porphyridiaceae</taxon>
        <taxon>Porphyridium</taxon>
    </lineage>
</organism>
<dbReference type="PRINTS" id="PR00397">
    <property type="entry name" value="SIROHAEM"/>
</dbReference>
<dbReference type="InterPro" id="IPR045854">
    <property type="entry name" value="NO2/SO3_Rdtase_4Fe4S_sf"/>
</dbReference>
<gene>
    <name evidence="15" type="ORF">FVE85_4684</name>
</gene>
<dbReference type="GO" id="GO:0020037">
    <property type="term" value="F:heme binding"/>
    <property type="evidence" value="ECO:0007669"/>
    <property type="project" value="InterPro"/>
</dbReference>
<evidence type="ECO:0000256" key="10">
    <source>
        <dbReference type="ARBA" id="ARBA00038893"/>
    </source>
</evidence>
<dbReference type="InterPro" id="IPR006066">
    <property type="entry name" value="NO2/SO3_Rdtase_FeS/sirohaem_BS"/>
</dbReference>
<dbReference type="InterPro" id="IPR005117">
    <property type="entry name" value="NiRdtase/SiRdtase_haem-b_fer"/>
</dbReference>
<evidence type="ECO:0000256" key="8">
    <source>
        <dbReference type="ARBA" id="ARBA00023004"/>
    </source>
</evidence>
<dbReference type="GO" id="GO:0048307">
    <property type="term" value="F:ferredoxin-nitrite reductase activity"/>
    <property type="evidence" value="ECO:0007669"/>
    <property type="project" value="UniProtKB-EC"/>
</dbReference>
<dbReference type="Gene3D" id="3.30.413.10">
    <property type="entry name" value="Sulfite Reductase Hemoprotein, domain 1"/>
    <property type="match status" value="2"/>
</dbReference>
<comment type="catalytic activity">
    <reaction evidence="12">
        <text>6 oxidized [2Fe-2S]-[ferredoxin] + NH4(+) + 2 H2O = nitrite + 6 reduced [2Fe-2S]-[ferredoxin] + 8 H(+)</text>
        <dbReference type="Rhea" id="RHEA:18041"/>
        <dbReference type="Rhea" id="RHEA-COMP:10000"/>
        <dbReference type="Rhea" id="RHEA-COMP:10001"/>
        <dbReference type="ChEBI" id="CHEBI:15377"/>
        <dbReference type="ChEBI" id="CHEBI:15378"/>
        <dbReference type="ChEBI" id="CHEBI:16301"/>
        <dbReference type="ChEBI" id="CHEBI:28938"/>
        <dbReference type="ChEBI" id="CHEBI:33737"/>
        <dbReference type="ChEBI" id="CHEBI:33738"/>
        <dbReference type="EC" id="1.7.7.1"/>
    </reaction>
</comment>
<protein>
    <recommendedName>
        <fullName evidence="11">Ferredoxin--nitrite reductase, chloroplastic</fullName>
        <ecNumber evidence="10">1.7.7.1</ecNumber>
    </recommendedName>
</protein>
<dbReference type="InterPro" id="IPR006067">
    <property type="entry name" value="NO2/SO3_Rdtase_4Fe4S_dom"/>
</dbReference>
<comment type="pathway">
    <text evidence="2">Nitrogen metabolism; nitrate reduction (assimilation).</text>
</comment>
<evidence type="ECO:0000256" key="3">
    <source>
        <dbReference type="ARBA" id="ARBA00010429"/>
    </source>
</evidence>
<name>A0A5J4YSY7_PORPP</name>
<evidence type="ECO:0000256" key="1">
    <source>
        <dbReference type="ARBA" id="ARBA00001929"/>
    </source>
</evidence>
<dbReference type="PROSITE" id="PS00365">
    <property type="entry name" value="NIR_SIR"/>
    <property type="match status" value="1"/>
</dbReference>
<evidence type="ECO:0000259" key="14">
    <source>
        <dbReference type="Pfam" id="PF03460"/>
    </source>
</evidence>
<comment type="caution">
    <text evidence="15">The sequence shown here is derived from an EMBL/GenBank/DDBJ whole genome shotgun (WGS) entry which is preliminary data.</text>
</comment>
<accession>A0A5J4YSY7</accession>
<proteinExistence type="inferred from homology"/>
<evidence type="ECO:0000256" key="2">
    <source>
        <dbReference type="ARBA" id="ARBA00005096"/>
    </source>
</evidence>
<evidence type="ECO:0000256" key="11">
    <source>
        <dbReference type="ARBA" id="ARBA00040459"/>
    </source>
</evidence>
<evidence type="ECO:0000256" key="7">
    <source>
        <dbReference type="ARBA" id="ARBA00023002"/>
    </source>
</evidence>
<comment type="similarity">
    <text evidence="3">Belongs to the nitrite and sulfite reductase 4Fe-4S domain family.</text>
</comment>
<dbReference type="GO" id="GO:0051539">
    <property type="term" value="F:4 iron, 4 sulfur cluster binding"/>
    <property type="evidence" value="ECO:0007669"/>
    <property type="project" value="UniProtKB-KW"/>
</dbReference>
<keyword evidence="9" id="KW-0411">Iron-sulfur</keyword>
<keyword evidence="5" id="KW-0349">Heme</keyword>
<keyword evidence="6" id="KW-0479">Metal-binding</keyword>
<dbReference type="PANTHER" id="PTHR32439:SF0">
    <property type="entry name" value="FERREDOXIN--NITRITE REDUCTASE, CHLOROPLASTIC"/>
    <property type="match status" value="1"/>
</dbReference>
<dbReference type="NCBIfam" id="NF007125">
    <property type="entry name" value="PRK09566.1"/>
    <property type="match status" value="1"/>
</dbReference>
<feature type="domain" description="Nitrite/Sulfite reductase ferredoxin-like" evidence="14">
    <location>
        <begin position="115"/>
        <end position="180"/>
    </location>
</feature>
<dbReference type="InterPro" id="IPR012798">
    <property type="entry name" value="Cbl_synth_CobG-like"/>
</dbReference>
<sequence length="611" mass="66703">MAAFVSSVTSWTGATHRRAARGTCGQLRMTLAEPEVEVSAGSGLAYLSPAARERATAKNANPVEKLKNAKCGSNIWTEVFEMSRLIREGKTSWEDLNLDDREKRLKWVGLFHREKATPGRFMMRLRVPNGELTAEQLDFFADVVEKYGEIGVIDITTRQNIQLRGIDMGDVEDILNGLKKLGLTSVQSGMDNLRNMVGNPLAGIDPLELVDTRPYMRDIQDMVTRDGLGNPELCNLPRKFNISMNSTGDNFAHTHINDLGLDAIVHPELGLGFNVIVGGMFSGQRVAMSVPMDTFVPADKVVALCKAVLEVFRDFGPRATRTKCRFMYLVDELGVEKIRELVAQYMDYDGELPRAVPKTESGQHRHILGVHPQKQEGLSWVGISVPVGRMLPADSRALADVARKYGDGTIRITVDQNVIIPNVPTDKVSEMIAEPIFSSFKVTPGKLMGSLVSCTGAQFCPFGLVETKNRAKHVAEILESRLDMPKSVRIHWTGCPNSCGQAQVGDIGLMGSPARLDGKAVEGVRILLGGEIGSAPELATDFEKSVPAADEHLIPKLEAILIEKFGASLLPGALVMLGSPRIICEDVNGVFAFLTLLSVLVDSIPRAFVSL</sequence>
<dbReference type="OrthoDB" id="432685at2759"/>
<keyword evidence="4" id="KW-0004">4Fe-4S</keyword>
<dbReference type="Proteomes" id="UP000324585">
    <property type="component" value="Unassembled WGS sequence"/>
</dbReference>
<keyword evidence="7" id="KW-0560">Oxidoreductase</keyword>
<dbReference type="Pfam" id="PF03460">
    <property type="entry name" value="NIR_SIR_ferr"/>
    <property type="match status" value="2"/>
</dbReference>
<dbReference type="NCBIfam" id="TIGR02435">
    <property type="entry name" value="CobG"/>
    <property type="match status" value="1"/>
</dbReference>
<reference evidence="16" key="1">
    <citation type="journal article" date="2019" name="Nat. Commun.">
        <title>Expansion of phycobilisome linker gene families in mesophilic red algae.</title>
        <authorList>
            <person name="Lee J."/>
            <person name="Kim D."/>
            <person name="Bhattacharya D."/>
            <person name="Yoon H.S."/>
        </authorList>
    </citation>
    <scope>NUCLEOTIDE SEQUENCE [LARGE SCALE GENOMIC DNA]</scope>
    <source>
        <strain evidence="16">CCMP 1328</strain>
    </source>
</reference>
<dbReference type="Gene3D" id="3.90.480.20">
    <property type="match status" value="1"/>
</dbReference>
<evidence type="ECO:0000256" key="5">
    <source>
        <dbReference type="ARBA" id="ARBA00022617"/>
    </source>
</evidence>
<dbReference type="SUPFAM" id="SSF56014">
    <property type="entry name" value="Nitrite and sulphite reductase 4Fe-4S domain-like"/>
    <property type="match status" value="2"/>
</dbReference>
<keyword evidence="8" id="KW-0408">Iron</keyword>
<dbReference type="Pfam" id="PF01077">
    <property type="entry name" value="NIR_SIR"/>
    <property type="match status" value="2"/>
</dbReference>
<evidence type="ECO:0000256" key="12">
    <source>
        <dbReference type="ARBA" id="ARBA00048538"/>
    </source>
</evidence>
<dbReference type="AlphaFoldDB" id="A0A5J4YSY7"/>
<evidence type="ECO:0000313" key="16">
    <source>
        <dbReference type="Proteomes" id="UP000324585"/>
    </source>
</evidence>
<feature type="domain" description="Nitrite/Sulfite reductase ferredoxin-like" evidence="14">
    <location>
        <begin position="371"/>
        <end position="434"/>
    </location>
</feature>
<evidence type="ECO:0000256" key="4">
    <source>
        <dbReference type="ARBA" id="ARBA00022485"/>
    </source>
</evidence>
<feature type="domain" description="Nitrite/sulphite reductase 4Fe-4S" evidence="13">
    <location>
        <begin position="190"/>
        <end position="346"/>
    </location>
</feature>
<dbReference type="EC" id="1.7.7.1" evidence="10"/>
<dbReference type="GO" id="GO:0046872">
    <property type="term" value="F:metal ion binding"/>
    <property type="evidence" value="ECO:0007669"/>
    <property type="project" value="UniProtKB-KW"/>
</dbReference>
<dbReference type="InterPro" id="IPR036136">
    <property type="entry name" value="Nit/Sulf_reduc_fer-like_dom_sf"/>
</dbReference>
<evidence type="ECO:0000256" key="6">
    <source>
        <dbReference type="ARBA" id="ARBA00022723"/>
    </source>
</evidence>